<dbReference type="CDD" id="cd01647">
    <property type="entry name" value="RT_LTR"/>
    <property type="match status" value="1"/>
</dbReference>
<dbReference type="GO" id="GO:0004523">
    <property type="term" value="F:RNA-DNA hybrid ribonuclease activity"/>
    <property type="evidence" value="ECO:0007669"/>
    <property type="project" value="InterPro"/>
</dbReference>
<dbReference type="Gene3D" id="3.30.420.10">
    <property type="entry name" value="Ribonuclease H-like superfamily/Ribonuclease H"/>
    <property type="match status" value="2"/>
</dbReference>
<dbReference type="Gene3D" id="3.10.10.10">
    <property type="entry name" value="HIV Type 1 Reverse Transcriptase, subunit A, domain 1"/>
    <property type="match status" value="1"/>
</dbReference>
<dbReference type="InterPro" id="IPR043502">
    <property type="entry name" value="DNA/RNA_pol_sf"/>
</dbReference>
<dbReference type="PROSITE" id="PS50879">
    <property type="entry name" value="RNASE_H_1"/>
    <property type="match status" value="1"/>
</dbReference>
<dbReference type="Gene3D" id="3.30.70.270">
    <property type="match status" value="2"/>
</dbReference>
<keyword evidence="1" id="KW-0175">Coiled coil</keyword>
<feature type="region of interest" description="Disordered" evidence="2">
    <location>
        <begin position="412"/>
        <end position="458"/>
    </location>
</feature>
<feature type="compositionally biased region" description="Basic and acidic residues" evidence="2">
    <location>
        <begin position="98"/>
        <end position="144"/>
    </location>
</feature>
<feature type="coiled-coil region" evidence="1">
    <location>
        <begin position="1231"/>
        <end position="1258"/>
    </location>
</feature>
<feature type="domain" description="RNase H type-1" evidence="3">
    <location>
        <begin position="900"/>
        <end position="1029"/>
    </location>
</feature>
<gene>
    <name evidence="4" type="ORF">FSB_LOCUS50852</name>
</gene>
<dbReference type="Pfam" id="PF17919">
    <property type="entry name" value="RT_RNaseH_2"/>
    <property type="match status" value="1"/>
</dbReference>
<dbReference type="SUPFAM" id="SSF53098">
    <property type="entry name" value="Ribonuclease H-like"/>
    <property type="match status" value="1"/>
</dbReference>
<dbReference type="InterPro" id="IPR002156">
    <property type="entry name" value="RNaseH_domain"/>
</dbReference>
<evidence type="ECO:0000313" key="4">
    <source>
        <dbReference type="EMBL" id="SPD22970.1"/>
    </source>
</evidence>
<accession>A0A2N9IFV9</accession>
<dbReference type="InterPro" id="IPR036397">
    <property type="entry name" value="RNaseH_sf"/>
</dbReference>
<feature type="compositionally biased region" description="Basic and acidic residues" evidence="2">
    <location>
        <begin position="891"/>
        <end position="901"/>
    </location>
</feature>
<feature type="compositionally biased region" description="Polar residues" evidence="2">
    <location>
        <begin position="79"/>
        <end position="97"/>
    </location>
</feature>
<dbReference type="PANTHER" id="PTHR48475">
    <property type="entry name" value="RIBONUCLEASE H"/>
    <property type="match status" value="1"/>
</dbReference>
<sequence length="1330" mass="152271">MEGDHHHEGTSNDPPMTPIERQMQAIEKGPPTPHDDNQRPPRGENGSNNQEADSCQVTRRREDEVEKTPPQNRHWAESAGSSAPPSLQRTVRTTRSSKQPERPNRSSKQPERPDQSPKKSEQQERSSKQLERSARPTKQPDHSSRQHNRLARSSRGPDDKTARLEEELREMRKQMGDMKNSLKAKAACNLDNLVHRADSPFIPSIANFPLPSRFKGISKGMVQQTRIRINRLIRPVEPGVHRPLHWQSTKRTTAHSLAQRQANGGRIIKGIHPPETLSELMYEAQKHMNVEDALEAMDDPPPKRRKDTEDRKQEPTKQKVPKFTETPERKRMTAFPVKFSSFTPLNTPIDKLLLQIQDDPSLRWPGKIRSDPNSRPKNLYCRFHRDHRHFTEDCVALKEQVETLIRQGKLQKYVGRSSNSRPTKPPIQKEQTENNRPGPVGEIRTIIGGPAFGGTSRASRKAYTRQVYNIMVVQRPPKNVRLDDQVISFSEEDARGTHQPHDDALVVTINIAGFTTRRVMVDNESSADILYLPAYQQMKLDKDKLRPMDAPLVGFTGDKVCLVGIVTLPITGRNGQNQTMTIEERKILVEPSKELDTIELEDGHPEKTTRIGANLHPKMKESLVQFLKNNKDVFAWTHEDMPGYNQIVMDESDQEKTSFITSRGLFCYKVMPFGLKNAGATYQRLMNRMFHNQIGRNFEVYVDDMLVKSKEEGDHLDDLRETFKTLRKYQMKLNPSKCAFGVYSGKFLGFMVSQRGIEANPDKIKAILEMQPPKTTKEIQRLIGRVAVLNRFVSRSTDKCLPFFKTLKKAFTWTNECQQAFEELKRYLMTPPLLSPSKQGEELHLYLAISPTAVSSALIREEDGRQLPVYYTTIKAQALVDFIVEFTSKDDEPTETEESKASRWTVHTDGSSTKNAGGVGIIIKSPEGDVIKRAIRLQYNTTNNEAEYEALLAGLKTAKTLRATELDVHSDSQLVVGQVNGDYEAKEGRMLQYLNLVQHQIRKFDEIKLTRIPREQNTAADQLARSASSNEPNDEVEVVRHSSLETIEVNPIETENCWMTPIISYLERGTLPDDCHETRRIKVRASRFTILQGILYKKGFSLPYLRCLIPAEAEYVLKEIHEGICGNHSGARSLAKKRFANLLHCPSEELTPMTSPWPFTQWGLDIMGPLPIGRRQLRFVVVAIDYFTKWVEAEPLATISERNIQNFVWKAVICRFGIPRVLCPITIRLNLDLIDEVRGQAEERMKRYQEKMTRHHNTKVKGKRFEVGDLVLRKVTLATRDPTQGKFGPNWEGPYRVIEIHRRGTYHLEAMDGRRLPHPWNIEHLKKYYP</sequence>
<organism evidence="4">
    <name type="scientific">Fagus sylvatica</name>
    <name type="common">Beechnut</name>
    <dbReference type="NCBI Taxonomy" id="28930"/>
    <lineage>
        <taxon>Eukaryota</taxon>
        <taxon>Viridiplantae</taxon>
        <taxon>Streptophyta</taxon>
        <taxon>Embryophyta</taxon>
        <taxon>Tracheophyta</taxon>
        <taxon>Spermatophyta</taxon>
        <taxon>Magnoliopsida</taxon>
        <taxon>eudicotyledons</taxon>
        <taxon>Gunneridae</taxon>
        <taxon>Pentapetalae</taxon>
        <taxon>rosids</taxon>
        <taxon>fabids</taxon>
        <taxon>Fagales</taxon>
        <taxon>Fagaceae</taxon>
        <taxon>Fagus</taxon>
    </lineage>
</organism>
<dbReference type="PANTHER" id="PTHR48475:SF2">
    <property type="entry name" value="RIBONUCLEASE H"/>
    <property type="match status" value="1"/>
</dbReference>
<protein>
    <recommendedName>
        <fullName evidence="3">RNase H type-1 domain-containing protein</fullName>
    </recommendedName>
</protein>
<feature type="region of interest" description="Disordered" evidence="2">
    <location>
        <begin position="294"/>
        <end position="327"/>
    </location>
</feature>
<dbReference type="SUPFAM" id="SSF56672">
    <property type="entry name" value="DNA/RNA polymerases"/>
    <property type="match status" value="1"/>
</dbReference>
<dbReference type="EMBL" id="OIVN01005556">
    <property type="protein sequence ID" value="SPD22970.1"/>
    <property type="molecule type" value="Genomic_DNA"/>
</dbReference>
<dbReference type="Pfam" id="PF13456">
    <property type="entry name" value="RVT_3"/>
    <property type="match status" value="1"/>
</dbReference>
<dbReference type="CDD" id="cd09279">
    <property type="entry name" value="RNase_HI_like"/>
    <property type="match status" value="1"/>
</dbReference>
<dbReference type="InterPro" id="IPR012337">
    <property type="entry name" value="RNaseH-like_sf"/>
</dbReference>
<reference evidence="4" key="1">
    <citation type="submission" date="2018-02" db="EMBL/GenBank/DDBJ databases">
        <authorList>
            <person name="Cohen D.B."/>
            <person name="Kent A.D."/>
        </authorList>
    </citation>
    <scope>NUCLEOTIDE SEQUENCE</scope>
</reference>
<dbReference type="GO" id="GO:0003676">
    <property type="term" value="F:nucleic acid binding"/>
    <property type="evidence" value="ECO:0007669"/>
    <property type="project" value="InterPro"/>
</dbReference>
<feature type="compositionally biased region" description="Basic and acidic residues" evidence="2">
    <location>
        <begin position="300"/>
        <end position="317"/>
    </location>
</feature>
<name>A0A2N9IFV9_FAGSY</name>
<dbReference type="InterPro" id="IPR000477">
    <property type="entry name" value="RT_dom"/>
</dbReference>
<dbReference type="Pfam" id="PF00078">
    <property type="entry name" value="RVT_1"/>
    <property type="match status" value="1"/>
</dbReference>
<dbReference type="InterPro" id="IPR043128">
    <property type="entry name" value="Rev_trsase/Diguanyl_cyclase"/>
</dbReference>
<feature type="compositionally biased region" description="Basic and acidic residues" evidence="2">
    <location>
        <begin position="33"/>
        <end position="42"/>
    </location>
</feature>
<feature type="region of interest" description="Disordered" evidence="2">
    <location>
        <begin position="891"/>
        <end position="911"/>
    </location>
</feature>
<evidence type="ECO:0000259" key="3">
    <source>
        <dbReference type="PROSITE" id="PS50879"/>
    </source>
</evidence>
<dbReference type="InterPro" id="IPR041577">
    <property type="entry name" value="RT_RNaseH_2"/>
</dbReference>
<feature type="compositionally biased region" description="Polar residues" evidence="2">
    <location>
        <begin position="45"/>
        <end position="57"/>
    </location>
</feature>
<feature type="region of interest" description="Disordered" evidence="2">
    <location>
        <begin position="1"/>
        <end position="163"/>
    </location>
</feature>
<evidence type="ECO:0000256" key="2">
    <source>
        <dbReference type="SAM" id="MobiDB-lite"/>
    </source>
</evidence>
<evidence type="ECO:0000256" key="1">
    <source>
        <dbReference type="SAM" id="Coils"/>
    </source>
</evidence>
<feature type="compositionally biased region" description="Basic and acidic residues" evidence="2">
    <location>
        <begin position="1"/>
        <end position="10"/>
    </location>
</feature>
<proteinExistence type="predicted"/>